<dbReference type="AlphaFoldDB" id="A0A7S1FYQ5"/>
<dbReference type="EMBL" id="HBFR01034402">
    <property type="protein sequence ID" value="CAD8897908.1"/>
    <property type="molecule type" value="Transcribed_RNA"/>
</dbReference>
<accession>A0A7S1FYQ5</accession>
<evidence type="ECO:0000313" key="1">
    <source>
        <dbReference type="EMBL" id="CAD8897908.1"/>
    </source>
</evidence>
<name>A0A7S1FYQ5_9STRA</name>
<reference evidence="1" key="1">
    <citation type="submission" date="2021-01" db="EMBL/GenBank/DDBJ databases">
        <authorList>
            <person name="Corre E."/>
            <person name="Pelletier E."/>
            <person name="Niang G."/>
            <person name="Scheremetjew M."/>
            <person name="Finn R."/>
            <person name="Kale V."/>
            <person name="Holt S."/>
            <person name="Cochrane G."/>
            <person name="Meng A."/>
            <person name="Brown T."/>
            <person name="Cohen L."/>
        </authorList>
    </citation>
    <scope>NUCLEOTIDE SEQUENCE</scope>
    <source>
        <strain evidence="1">308</strain>
    </source>
</reference>
<protein>
    <submittedName>
        <fullName evidence="1">Uncharacterized protein</fullName>
    </submittedName>
</protein>
<proteinExistence type="predicted"/>
<organism evidence="1">
    <name type="scientific">Corethron hystrix</name>
    <dbReference type="NCBI Taxonomy" id="216773"/>
    <lineage>
        <taxon>Eukaryota</taxon>
        <taxon>Sar</taxon>
        <taxon>Stramenopiles</taxon>
        <taxon>Ochrophyta</taxon>
        <taxon>Bacillariophyta</taxon>
        <taxon>Coscinodiscophyceae</taxon>
        <taxon>Corethrophycidae</taxon>
        <taxon>Corethrales</taxon>
        <taxon>Corethraceae</taxon>
        <taxon>Corethron</taxon>
    </lineage>
</organism>
<sequence length="186" mass="19996">MATTNISALCVRSSMTDPSNDVPDMGYIMVNKTSPVCDPSPAPSLSPSSSPAAAPMRINVPDPGTVPTIAPTSTAAPSSAPTCNDADEYCEVIIVGGKALSLCEYLKDLKITDNRRYKRRCNGRQYKILVRYVTDACPYLEDTPYETAKASHCDSDGNYIGDLDDLGRPVILIDYSEICPATCEVC</sequence>
<gene>
    <name evidence="1" type="ORF">CHYS00102_LOCUS25122</name>
</gene>